<dbReference type="Pfam" id="PF03748">
    <property type="entry name" value="FliL"/>
    <property type="match status" value="1"/>
</dbReference>
<keyword evidence="10" id="KW-0997">Cell inner membrane</keyword>
<reference evidence="12" key="1">
    <citation type="journal article" date="2019" name="Int. J. Syst. Evol. Microbiol.">
        <title>The Global Catalogue of Microorganisms (GCM) 10K type strain sequencing project: providing services to taxonomists for standard genome sequencing and annotation.</title>
        <authorList>
            <consortium name="The Broad Institute Genomics Platform"/>
            <consortium name="The Broad Institute Genome Sequencing Center for Infectious Disease"/>
            <person name="Wu L."/>
            <person name="Ma J."/>
        </authorList>
    </citation>
    <scope>NUCLEOTIDE SEQUENCE [LARGE SCALE GENOMIC DNA]</scope>
    <source>
        <strain evidence="12">KCTC 62192</strain>
    </source>
</reference>
<accession>A0ABV7AP25</accession>
<evidence type="ECO:0000256" key="3">
    <source>
        <dbReference type="ARBA" id="ARBA00008281"/>
    </source>
</evidence>
<keyword evidence="6 10" id="KW-0812">Transmembrane</keyword>
<evidence type="ECO:0000256" key="6">
    <source>
        <dbReference type="ARBA" id="ARBA00022692"/>
    </source>
</evidence>
<dbReference type="EMBL" id="JBHRSK010000026">
    <property type="protein sequence ID" value="MFC2970541.1"/>
    <property type="molecule type" value="Genomic_DNA"/>
</dbReference>
<evidence type="ECO:0000256" key="9">
    <source>
        <dbReference type="ARBA" id="ARBA00023136"/>
    </source>
</evidence>
<evidence type="ECO:0000256" key="8">
    <source>
        <dbReference type="ARBA" id="ARBA00022989"/>
    </source>
</evidence>
<evidence type="ECO:0000313" key="11">
    <source>
        <dbReference type="EMBL" id="MFC2970541.1"/>
    </source>
</evidence>
<evidence type="ECO:0000256" key="5">
    <source>
        <dbReference type="ARBA" id="ARBA00022500"/>
    </source>
</evidence>
<comment type="caution">
    <text evidence="11">The sequence shown here is derived from an EMBL/GenBank/DDBJ whole genome shotgun (WGS) entry which is preliminary data.</text>
</comment>
<evidence type="ECO:0000313" key="12">
    <source>
        <dbReference type="Proteomes" id="UP001595443"/>
    </source>
</evidence>
<organism evidence="11 12">
    <name type="scientific">Acidimangrovimonas pyrenivorans</name>
    <dbReference type="NCBI Taxonomy" id="2030798"/>
    <lineage>
        <taxon>Bacteria</taxon>
        <taxon>Pseudomonadati</taxon>
        <taxon>Pseudomonadota</taxon>
        <taxon>Alphaproteobacteria</taxon>
        <taxon>Rhodobacterales</taxon>
        <taxon>Paracoccaceae</taxon>
        <taxon>Acidimangrovimonas</taxon>
    </lineage>
</organism>
<keyword evidence="9 10" id="KW-0472">Membrane</keyword>
<evidence type="ECO:0000256" key="7">
    <source>
        <dbReference type="ARBA" id="ARBA00022779"/>
    </source>
</evidence>
<keyword evidence="11" id="KW-0282">Flagellum</keyword>
<evidence type="ECO:0000256" key="1">
    <source>
        <dbReference type="ARBA" id="ARBA00002254"/>
    </source>
</evidence>
<protein>
    <recommendedName>
        <fullName evidence="10">Flagellar protein FliL</fullName>
    </recommendedName>
</protein>
<comment type="subcellular location">
    <subcellularLocation>
        <location evidence="10">Cell inner membrane</location>
    </subcellularLocation>
    <subcellularLocation>
        <location evidence="2">Cell membrane</location>
        <topology evidence="2">Single-pass membrane protein</topology>
    </subcellularLocation>
</comment>
<dbReference type="InterPro" id="IPR005503">
    <property type="entry name" value="FliL"/>
</dbReference>
<evidence type="ECO:0000256" key="4">
    <source>
        <dbReference type="ARBA" id="ARBA00022475"/>
    </source>
</evidence>
<keyword evidence="8 10" id="KW-1133">Transmembrane helix</keyword>
<gene>
    <name evidence="11" type="primary">fliL</name>
    <name evidence="11" type="ORF">ACFOES_20785</name>
</gene>
<keyword evidence="5 10" id="KW-0145">Chemotaxis</keyword>
<keyword evidence="11" id="KW-0966">Cell projection</keyword>
<feature type="transmembrane region" description="Helical" evidence="10">
    <location>
        <begin position="24"/>
        <end position="46"/>
    </location>
</feature>
<keyword evidence="4" id="KW-1003">Cell membrane</keyword>
<comment type="similarity">
    <text evidence="3 10">Belongs to the FliL family.</text>
</comment>
<proteinExistence type="inferred from homology"/>
<sequence length="180" mass="18671">MTEVSEGQIPEEPTGLRKLLGNRLLVFGLAGLLAVAALGGGLFAALGLDGITGLVGGGGHTAEAPAAHGEAAAGGTELLDLDEMVVNITGFTATGSKTSRFMKLKVSVVYGKSDANHALMTEKAPFLRDSFQTYLRNLTENDLRGSNGLVTLKAELLKRARAVTDGDVPKAILIGDLIIQ</sequence>
<dbReference type="Proteomes" id="UP001595443">
    <property type="component" value="Unassembled WGS sequence"/>
</dbReference>
<name>A0ABV7AP25_9RHOB</name>
<evidence type="ECO:0000256" key="10">
    <source>
        <dbReference type="RuleBase" id="RU364125"/>
    </source>
</evidence>
<comment type="function">
    <text evidence="1 10">Controls the rotational direction of flagella during chemotaxis.</text>
</comment>
<keyword evidence="12" id="KW-1185">Reference proteome</keyword>
<evidence type="ECO:0000256" key="2">
    <source>
        <dbReference type="ARBA" id="ARBA00004162"/>
    </source>
</evidence>
<keyword evidence="11" id="KW-0969">Cilium</keyword>
<dbReference type="RefSeq" id="WP_377835601.1">
    <property type="nucleotide sequence ID" value="NZ_JBHRSK010000026.1"/>
</dbReference>
<keyword evidence="7 10" id="KW-0283">Flagellar rotation</keyword>